<organism evidence="2 3">
    <name type="scientific">Cupriavidus plantarum</name>
    <dbReference type="NCBI Taxonomy" id="942865"/>
    <lineage>
        <taxon>Bacteria</taxon>
        <taxon>Pseudomonadati</taxon>
        <taxon>Pseudomonadota</taxon>
        <taxon>Betaproteobacteria</taxon>
        <taxon>Burkholderiales</taxon>
        <taxon>Burkholderiaceae</taxon>
        <taxon>Cupriavidus</taxon>
    </lineage>
</organism>
<gene>
    <name evidence="2" type="ORF">C7419_102926</name>
</gene>
<protein>
    <submittedName>
        <fullName evidence="2">Uncharacterized protein DUF3331</fullName>
    </submittedName>
</protein>
<evidence type="ECO:0000313" key="3">
    <source>
        <dbReference type="Proteomes" id="UP000245754"/>
    </source>
</evidence>
<evidence type="ECO:0000313" key="2">
    <source>
        <dbReference type="EMBL" id="PWK35648.1"/>
    </source>
</evidence>
<dbReference type="RefSeq" id="WP_109583675.1">
    <property type="nucleotide sequence ID" value="NZ_CAJPUX010000002.1"/>
</dbReference>
<proteinExistence type="predicted"/>
<dbReference type="EMBL" id="QGGT01000002">
    <property type="protein sequence ID" value="PWK35648.1"/>
    <property type="molecule type" value="Genomic_DNA"/>
</dbReference>
<sequence length="175" mass="19179">MLDSAYAALDATRESSDPQEMHDIHRSTAHDTWSRTIALLAPQRIPAGALASMTAHAADEDARRAQRAQRPHAPMVTVIERPSPTLAIVSWRDATHCRYGEQIWTAASARSSGTCALTGRPIARGEAIFRPQRSRPAALNAGSMILAAALEQACHVNEPVRDEPRPVFRYRAHGR</sequence>
<dbReference type="Proteomes" id="UP000245754">
    <property type="component" value="Unassembled WGS sequence"/>
</dbReference>
<reference evidence="2 3" key="1">
    <citation type="submission" date="2018-05" db="EMBL/GenBank/DDBJ databases">
        <title>Genomic Encyclopedia of Type Strains, Phase IV (KMG-V): Genome sequencing to study the core and pangenomes of soil and plant-associated prokaryotes.</title>
        <authorList>
            <person name="Whitman W."/>
        </authorList>
    </citation>
    <scope>NUCLEOTIDE SEQUENCE [LARGE SCALE GENOMIC DNA]</scope>
    <source>
        <strain evidence="2 3">SLV-132</strain>
    </source>
</reference>
<comment type="caution">
    <text evidence="2">The sequence shown here is derived from an EMBL/GenBank/DDBJ whole genome shotgun (WGS) entry which is preliminary data.</text>
</comment>
<keyword evidence="3" id="KW-1185">Reference proteome</keyword>
<feature type="region of interest" description="Disordered" evidence="1">
    <location>
        <begin position="1"/>
        <end position="28"/>
    </location>
</feature>
<dbReference type="GeneID" id="98340477"/>
<feature type="compositionally biased region" description="Basic and acidic residues" evidence="1">
    <location>
        <begin position="11"/>
        <end position="28"/>
    </location>
</feature>
<accession>A0A316EWV5</accession>
<evidence type="ECO:0000256" key="1">
    <source>
        <dbReference type="SAM" id="MobiDB-lite"/>
    </source>
</evidence>
<dbReference type="OrthoDB" id="9152922at2"/>
<dbReference type="AlphaFoldDB" id="A0A316EWV5"/>
<dbReference type="InterPro" id="IPR021769">
    <property type="entry name" value="DUF3331"/>
</dbReference>
<name>A0A316EWV5_9BURK</name>
<dbReference type="Pfam" id="PF11811">
    <property type="entry name" value="DUF3331"/>
    <property type="match status" value="1"/>
</dbReference>